<dbReference type="SMART" id="SM00353">
    <property type="entry name" value="HLH"/>
    <property type="match status" value="1"/>
</dbReference>
<feature type="compositionally biased region" description="Low complexity" evidence="2">
    <location>
        <begin position="160"/>
        <end position="172"/>
    </location>
</feature>
<dbReference type="SUPFAM" id="SSF47459">
    <property type="entry name" value="HLH, helix-loop-helix DNA-binding domain"/>
    <property type="match status" value="1"/>
</dbReference>
<proteinExistence type="predicted"/>
<dbReference type="EMBL" id="JAPEIS010000001">
    <property type="protein sequence ID" value="KAJ8071427.1"/>
    <property type="molecule type" value="Genomic_DNA"/>
</dbReference>
<dbReference type="Gene3D" id="4.10.280.10">
    <property type="entry name" value="Helix-loop-helix DNA-binding domain"/>
    <property type="match status" value="1"/>
</dbReference>
<evidence type="ECO:0000256" key="2">
    <source>
        <dbReference type="SAM" id="MobiDB-lite"/>
    </source>
</evidence>
<evidence type="ECO:0000313" key="4">
    <source>
        <dbReference type="EMBL" id="KAJ8071427.1"/>
    </source>
</evidence>
<feature type="compositionally biased region" description="Polar residues" evidence="2">
    <location>
        <begin position="33"/>
        <end position="51"/>
    </location>
</feature>
<protein>
    <recommendedName>
        <fullName evidence="3">BHLH domain-containing protein</fullName>
    </recommendedName>
</protein>
<feature type="region of interest" description="Disordered" evidence="2">
    <location>
        <begin position="275"/>
        <end position="295"/>
    </location>
</feature>
<feature type="compositionally biased region" description="Polar residues" evidence="2">
    <location>
        <begin position="1"/>
        <end position="11"/>
    </location>
</feature>
<dbReference type="AlphaFoldDB" id="A0A9X0AYR5"/>
<feature type="region of interest" description="Disordered" evidence="2">
    <location>
        <begin position="1"/>
        <end position="72"/>
    </location>
</feature>
<dbReference type="Pfam" id="PF00010">
    <property type="entry name" value="HLH"/>
    <property type="match status" value="1"/>
</dbReference>
<evidence type="ECO:0000256" key="1">
    <source>
        <dbReference type="SAM" id="Coils"/>
    </source>
</evidence>
<feature type="coiled-coil region" evidence="1">
    <location>
        <begin position="391"/>
        <end position="439"/>
    </location>
</feature>
<accession>A0A9X0AYR5</accession>
<dbReference type="PANTHER" id="PTHR22934:SF23">
    <property type="entry name" value="ZF-C3H1 DOMAIN-CONTAINING PROTEIN"/>
    <property type="match status" value="1"/>
</dbReference>
<sequence>MMDSRPPSTRMPTGLAGVLNEVGPEEHKRDSAYYSSLDPSSKHNSQLSNSDVVMAPSPTGYHSSSADISPSPAANHIASQQLTSATSGSMSVASMVSPSYEHSVAGQLVSMSGQTNRQSYGSGLGALSMNGDSRRESVDSRLGTGFQDLRLNSPYASNNQSTTSIQSTLQQQRNPGNTADRLSNPRFSNSYQPQRLPEPTSPRSTMPKTAPQITGPAMSNIARAAEPTKGEAWAFPEEPVHRVPNSHDRHLEDNQSISRLGTSFLNLDSRRSSIADSVASSQYTTESRLPAGQRRLEDGMSSDFRLSRASSEFQNVSHHHHSLQNRQISDLQAEDGDSPNSGQPYSRTPELRVSHKLAERKRRTEMKELFENLRDLMPQERGNKASKWEILTKAIAEHNAQAKEIQDLKARLHNSQIEMDNLRREGNVIRLENSQLRNELNQAGSNNHQSVMNGFTSMPQNGGSHVDMNAYQPESYAPRGSYQRNEQLPPLRGISQPESMSGVQYQSDMNRNGYRDPRF</sequence>
<evidence type="ECO:0000259" key="3">
    <source>
        <dbReference type="PROSITE" id="PS50888"/>
    </source>
</evidence>
<feature type="region of interest" description="Disordered" evidence="2">
    <location>
        <begin position="491"/>
        <end position="519"/>
    </location>
</feature>
<feature type="compositionally biased region" description="Polar residues" evidence="2">
    <location>
        <begin position="496"/>
        <end position="510"/>
    </location>
</feature>
<feature type="compositionally biased region" description="Low complexity" evidence="2">
    <location>
        <begin position="63"/>
        <end position="72"/>
    </location>
</feature>
<evidence type="ECO:0000313" key="5">
    <source>
        <dbReference type="Proteomes" id="UP001152300"/>
    </source>
</evidence>
<keyword evidence="5" id="KW-1185">Reference proteome</keyword>
<dbReference type="GO" id="GO:0046983">
    <property type="term" value="F:protein dimerization activity"/>
    <property type="evidence" value="ECO:0007669"/>
    <property type="project" value="InterPro"/>
</dbReference>
<dbReference type="PANTHER" id="PTHR22934">
    <property type="entry name" value="PROTEIN ESC1/WETA-RELATED"/>
    <property type="match status" value="1"/>
</dbReference>
<dbReference type="PROSITE" id="PS50888">
    <property type="entry name" value="BHLH"/>
    <property type="match status" value="1"/>
</dbReference>
<dbReference type="InterPro" id="IPR011598">
    <property type="entry name" value="bHLH_dom"/>
</dbReference>
<name>A0A9X0AYR5_9HELO</name>
<dbReference type="InterPro" id="IPR036638">
    <property type="entry name" value="HLH_DNA-bd_sf"/>
</dbReference>
<gene>
    <name evidence="4" type="ORF">OCU04_001748</name>
</gene>
<organism evidence="4 5">
    <name type="scientific">Sclerotinia nivalis</name>
    <dbReference type="NCBI Taxonomy" id="352851"/>
    <lineage>
        <taxon>Eukaryota</taxon>
        <taxon>Fungi</taxon>
        <taxon>Dikarya</taxon>
        <taxon>Ascomycota</taxon>
        <taxon>Pezizomycotina</taxon>
        <taxon>Leotiomycetes</taxon>
        <taxon>Helotiales</taxon>
        <taxon>Sclerotiniaceae</taxon>
        <taxon>Sclerotinia</taxon>
    </lineage>
</organism>
<feature type="region of interest" description="Disordered" evidence="2">
    <location>
        <begin position="332"/>
        <end position="352"/>
    </location>
</feature>
<reference evidence="4" key="1">
    <citation type="submission" date="2022-11" db="EMBL/GenBank/DDBJ databases">
        <title>Genome Resource of Sclerotinia nivalis Strain SnTB1, a Plant Pathogen Isolated from American Ginseng.</title>
        <authorList>
            <person name="Fan S."/>
        </authorList>
    </citation>
    <scope>NUCLEOTIDE SEQUENCE</scope>
    <source>
        <strain evidence="4">SnTB1</strain>
    </source>
</reference>
<feature type="compositionally biased region" description="Polar residues" evidence="2">
    <location>
        <begin position="275"/>
        <end position="287"/>
    </location>
</feature>
<feature type="region of interest" description="Disordered" evidence="2">
    <location>
        <begin position="114"/>
        <end position="217"/>
    </location>
</feature>
<keyword evidence="1" id="KW-0175">Coiled coil</keyword>
<dbReference type="InterPro" id="IPR040112">
    <property type="entry name" value="WetA"/>
</dbReference>
<dbReference type="Proteomes" id="UP001152300">
    <property type="component" value="Unassembled WGS sequence"/>
</dbReference>
<feature type="compositionally biased region" description="Polar residues" evidence="2">
    <location>
        <begin position="173"/>
        <end position="193"/>
    </location>
</feature>
<feature type="domain" description="BHLH" evidence="3">
    <location>
        <begin position="350"/>
        <end position="401"/>
    </location>
</feature>
<comment type="caution">
    <text evidence="4">The sequence shown here is derived from an EMBL/GenBank/DDBJ whole genome shotgun (WGS) entry which is preliminary data.</text>
</comment>
<dbReference type="OrthoDB" id="8964853at2759"/>